<feature type="transmembrane region" description="Helical" evidence="1">
    <location>
        <begin position="1861"/>
        <end position="1882"/>
    </location>
</feature>
<protein>
    <submittedName>
        <fullName evidence="2">Uncharacterized protein</fullName>
    </submittedName>
</protein>
<dbReference type="RefSeq" id="XP_004032047.1">
    <property type="nucleotide sequence ID" value="XM_004031999.1"/>
</dbReference>
<dbReference type="Proteomes" id="UP000008983">
    <property type="component" value="Unassembled WGS sequence"/>
</dbReference>
<dbReference type="InParanoid" id="G0QWE3"/>
<name>G0QWE3_ICHMU</name>
<keyword evidence="1" id="KW-0812">Transmembrane</keyword>
<reference evidence="2 3" key="1">
    <citation type="submission" date="2011-07" db="EMBL/GenBank/DDBJ databases">
        <authorList>
            <person name="Coyne R."/>
            <person name="Brami D."/>
            <person name="Johnson J."/>
            <person name="Hostetler J."/>
            <person name="Hannick L."/>
            <person name="Clark T."/>
            <person name="Cassidy-Hanley D."/>
            <person name="Inman J."/>
        </authorList>
    </citation>
    <scope>NUCLEOTIDE SEQUENCE [LARGE SCALE GENOMIC DNA]</scope>
    <source>
        <strain evidence="2 3">G5</strain>
    </source>
</reference>
<dbReference type="GeneID" id="14906569"/>
<evidence type="ECO:0000256" key="1">
    <source>
        <dbReference type="SAM" id="Phobius"/>
    </source>
</evidence>
<keyword evidence="1" id="KW-1133">Transmembrane helix</keyword>
<keyword evidence="3" id="KW-1185">Reference proteome</keyword>
<proteinExistence type="predicted"/>
<dbReference type="OrthoDB" id="292869at2759"/>
<dbReference type="eggNOG" id="ENOG502SITB">
    <property type="taxonomic scope" value="Eukaryota"/>
</dbReference>
<sequence>MLDSNQQFGQVGILDPPQTQAINPVTNVDYKIEIVDPIINKISVYNIIFKTSIMLLKGSHILISFENTQLQILQDSQFSVITGLTGSPQFQMLSNKLIKITNYDNVALNVQIKIQITKVLNPSSKGNTNNVIVTTWLDGAFTILEKLIYDAELLIQAGTLTQLKVGAFKQYYNENNQYPFVENDIVQHEVDFILANPIPETGSIVINYFIESIIDANTKFQMRVILGLEDQSQDKKVLIVKDGTSIKISQFKQVSDQKLIRVSFEINNGALASYSNFSIKTYFTLNQSFLIDQAITGLNLAINKAKLDGTSSISQSNNIVGQANDITFTIDQDIQINQFFYIWIPLGFTYNNNYISTNCNFAAPVQSYSVLQFKATSTCTTNGIKLLIKVKNNNIPYKYYPFGVSLVDTSNIIQVKKKKKKLNKKKQKHSTIGLIELIYSTGSTFQVIQQSQDCQMDSITKIKFTPNKDIPQSVWVQDYTQVSSRILLKFPVLNASLQQIYKIDLAVNNPKDIPCYGRAGISPYDTEILCQLIQNGSDQNNPTIVQITNYKQIASLTPVELHFPDFQNPSSTLTQPTIEIEIYATILRQEYQILKESFNIPICNASIAVQVSNNNAPIFNPAYVNEESKTSIFYNFNKQLDSGDYIVFAFPQLQITNPMEYILPINGLKCYIGVGNASAKTCYTYPKSGWLFFEVDQTFTPGIIYTFYITGIKNPTFASDFQGTMKLLSFKNKMVIETGLFNSFTQFRYGTLKTSKVTTQKYESLRTDVSYDWLFQFQNNIPENGRIDLIFPKNYYDLSRDLNDNNIPKPKIQIFYGIESNDSLPLTDKSHFEIAVNTYTIKGVKAIQKETLIYLRINHVKNPPIEGITNFFEIMSKNQEGLTIDYNRNIRTLIIKRKLPVGIIKFKQFIVNPDNGNPNTVDSQIVFCNDALNPTNSFNYDEKYTQNFPGTYTIQFYPNYDIQPLGIIYLQFPNDFTKEYFYDYPNIRCYVSGAMKTFKSCKLDESGNLANQESLAVVKIILDDYLYVEDGMEPVIISIKNVKNISPELNSGVVVVKTEYDQVILDESGSTNENRKVITGVAARTLYIHSFNYYPRNEGQSSTYIIDLVPNEQLNESSKIIFSFSYEYSRNLGTNISCMYKDLQKDTYYYPITCIEKDWTITITNIQNMDQNDILKCKIISIKLINIINPYTNNNVLPPIKCFIMKNNNAAYRYISNVIPQDSRLNLSSAPDILFMKQLRITNNNIRELSDYKFSLTTSQPIQFYHTYIQFQDGYDLENLWLTPRQLTHNSITNIADLSLSVILNEIFIQSKYKIQYNIPQDIEILMEKIPNPYDPGVQPGYPIVSLYNTDSFTIKQMTFNNLNNFLTPDFIQKGKIVTIGTDIRQLNIQKGVWSKSIIAQIQNTESSEIKITPICSNNLVKFQPIIISPGKQETKFQIGVSNQIQVQKIFITFKIDFSGYIQVRPFYLYFDKNQNVLINIDPIRTVTSGGRSKPIKVELDNSPYDVLNVNISILGNDPKYISVYPSQIQFSDSAFISYFWVSVDRNTEGIQGKVLFYLTGNGTDDEQKEFIKIFKFQNRVQTFLIVKPENTKPFIFQFSKENTFEGLKFDIQVSKPSTIYYFVSSIHSPRLPIETIRQKKMTQDYYGASFLMGEFISTDSTNRYIFELKGLKQDFDYTAHIYVEDYSGNYSEDELTFDGRTLGKSQLGDADVSQIQFEWLDSEIEMGKIQSNYAFIQNIGLKFSGVVHAIVVRKYRRIFPNTSEAVPGSIRYLDDLGIQPFSKRFLGQVSSNTHICKTSDLNQLSIICDIVANPPPDISRNDDLEQNEPQTPYPSQIYAGLDDQNLNPNYKTKEYFPVQIFIYFIFIIFYHSLILIGLYNYKIFNLKQNMWYI</sequence>
<dbReference type="OMA" id="GQKTGQF"/>
<dbReference type="EMBL" id="GL983990">
    <property type="protein sequence ID" value="EGR30460.1"/>
    <property type="molecule type" value="Genomic_DNA"/>
</dbReference>
<keyword evidence="1" id="KW-0472">Membrane</keyword>
<evidence type="ECO:0000313" key="3">
    <source>
        <dbReference type="Proteomes" id="UP000008983"/>
    </source>
</evidence>
<gene>
    <name evidence="2" type="ORF">IMG5_131340</name>
</gene>
<organism evidence="2 3">
    <name type="scientific">Ichthyophthirius multifiliis</name>
    <name type="common">White spot disease agent</name>
    <name type="synonym">Ich</name>
    <dbReference type="NCBI Taxonomy" id="5932"/>
    <lineage>
        <taxon>Eukaryota</taxon>
        <taxon>Sar</taxon>
        <taxon>Alveolata</taxon>
        <taxon>Ciliophora</taxon>
        <taxon>Intramacronucleata</taxon>
        <taxon>Oligohymenophorea</taxon>
        <taxon>Hymenostomatida</taxon>
        <taxon>Ophryoglenina</taxon>
        <taxon>Ichthyophthirius</taxon>
    </lineage>
</organism>
<evidence type="ECO:0000313" key="2">
    <source>
        <dbReference type="EMBL" id="EGR30460.1"/>
    </source>
</evidence>
<accession>G0QWE3</accession>